<dbReference type="RefSeq" id="WP_110886669.1">
    <property type="nucleotide sequence ID" value="NZ_QJSX01000007.1"/>
</dbReference>
<keyword evidence="2" id="KW-1185">Reference proteome</keyword>
<accession>A0A318S4Z9</accession>
<dbReference type="AlphaFoldDB" id="A0A318S4Z9"/>
<dbReference type="EMBL" id="QJSX01000007">
    <property type="protein sequence ID" value="PYE53754.1"/>
    <property type="molecule type" value="Genomic_DNA"/>
</dbReference>
<evidence type="ECO:0000313" key="2">
    <source>
        <dbReference type="Proteomes" id="UP000248326"/>
    </source>
</evidence>
<organism evidence="1 2">
    <name type="scientific">Deinococcus yavapaiensis KR-236</name>
    <dbReference type="NCBI Taxonomy" id="694435"/>
    <lineage>
        <taxon>Bacteria</taxon>
        <taxon>Thermotogati</taxon>
        <taxon>Deinococcota</taxon>
        <taxon>Deinococci</taxon>
        <taxon>Deinococcales</taxon>
        <taxon>Deinococcaceae</taxon>
        <taxon>Deinococcus</taxon>
    </lineage>
</organism>
<name>A0A318S4Z9_9DEIO</name>
<comment type="caution">
    <text evidence="1">The sequence shown here is derived from an EMBL/GenBank/DDBJ whole genome shotgun (WGS) entry which is preliminary data.</text>
</comment>
<reference evidence="1 2" key="1">
    <citation type="submission" date="2018-06" db="EMBL/GenBank/DDBJ databases">
        <title>Genomic Encyclopedia of Type Strains, Phase IV (KMG-IV): sequencing the most valuable type-strain genomes for metagenomic binning, comparative biology and taxonomic classification.</title>
        <authorList>
            <person name="Goeker M."/>
        </authorList>
    </citation>
    <scope>NUCLEOTIDE SEQUENCE [LARGE SCALE GENOMIC DNA]</scope>
    <source>
        <strain evidence="1 2">DSM 18048</strain>
    </source>
</reference>
<proteinExistence type="predicted"/>
<protein>
    <submittedName>
        <fullName evidence="1">Uncharacterized protein</fullName>
    </submittedName>
</protein>
<sequence>MTTSPRHVASETDLSTAFFDDLFEHALVDPDLSHREKTSHYTLGTVNERSRSGGAPRRLLTSTLPCPPTLCAPSGARRGDRGGRRRAFRLGDAGRVIALPSCRSYNMIVAA</sequence>
<gene>
    <name evidence="1" type="ORF">DES52_10712</name>
</gene>
<evidence type="ECO:0000313" key="1">
    <source>
        <dbReference type="EMBL" id="PYE53754.1"/>
    </source>
</evidence>
<dbReference type="Proteomes" id="UP000248326">
    <property type="component" value="Unassembled WGS sequence"/>
</dbReference>